<dbReference type="Gene3D" id="1.20.1280.50">
    <property type="match status" value="1"/>
</dbReference>
<feature type="transmembrane region" description="Helical" evidence="1">
    <location>
        <begin position="342"/>
        <end position="366"/>
    </location>
</feature>
<accession>A0A5N6PR97</accession>
<organism evidence="3 4">
    <name type="scientific">Mikania micrantha</name>
    <name type="common">bitter vine</name>
    <dbReference type="NCBI Taxonomy" id="192012"/>
    <lineage>
        <taxon>Eukaryota</taxon>
        <taxon>Viridiplantae</taxon>
        <taxon>Streptophyta</taxon>
        <taxon>Embryophyta</taxon>
        <taxon>Tracheophyta</taxon>
        <taxon>Spermatophyta</taxon>
        <taxon>Magnoliopsida</taxon>
        <taxon>eudicotyledons</taxon>
        <taxon>Gunneridae</taxon>
        <taxon>Pentapetalae</taxon>
        <taxon>asterids</taxon>
        <taxon>campanulids</taxon>
        <taxon>Asterales</taxon>
        <taxon>Asteraceae</taxon>
        <taxon>Asteroideae</taxon>
        <taxon>Heliantheae alliance</taxon>
        <taxon>Eupatorieae</taxon>
        <taxon>Mikania</taxon>
    </lineage>
</organism>
<feature type="domain" description="F-box" evidence="2">
    <location>
        <begin position="6"/>
        <end position="50"/>
    </location>
</feature>
<evidence type="ECO:0000259" key="2">
    <source>
        <dbReference type="Pfam" id="PF12937"/>
    </source>
</evidence>
<keyword evidence="1" id="KW-1133">Transmembrane helix</keyword>
<name>A0A5N6PR97_9ASTR</name>
<dbReference type="InterPro" id="IPR001810">
    <property type="entry name" value="F-box_dom"/>
</dbReference>
<dbReference type="Pfam" id="PF12937">
    <property type="entry name" value="F-box-like"/>
    <property type="match status" value="1"/>
</dbReference>
<keyword evidence="1" id="KW-0472">Membrane</keyword>
<gene>
    <name evidence="3" type="ORF">E3N88_07314</name>
</gene>
<evidence type="ECO:0000313" key="3">
    <source>
        <dbReference type="EMBL" id="KAD6796418.1"/>
    </source>
</evidence>
<evidence type="ECO:0000256" key="1">
    <source>
        <dbReference type="SAM" id="Phobius"/>
    </source>
</evidence>
<dbReference type="Proteomes" id="UP000326396">
    <property type="component" value="Linkage Group LG11"/>
</dbReference>
<dbReference type="PANTHER" id="PTHR33736">
    <property type="entry name" value="F-BOX PROTEIN-RELATED"/>
    <property type="match status" value="1"/>
</dbReference>
<comment type="caution">
    <text evidence="3">The sequence shown here is derived from an EMBL/GenBank/DDBJ whole genome shotgun (WGS) entry which is preliminary data.</text>
</comment>
<protein>
    <recommendedName>
        <fullName evidence="2">F-box domain-containing protein</fullName>
    </recommendedName>
</protein>
<dbReference type="OrthoDB" id="671172at2759"/>
<reference evidence="3 4" key="1">
    <citation type="submission" date="2019-05" db="EMBL/GenBank/DDBJ databases">
        <title>Mikania micrantha, genome provides insights into the molecular mechanism of rapid growth.</title>
        <authorList>
            <person name="Liu B."/>
        </authorList>
    </citation>
    <scope>NUCLEOTIDE SEQUENCE [LARGE SCALE GENOMIC DNA]</scope>
    <source>
        <strain evidence="3">NLD-2019</strain>
        <tissue evidence="3">Leaf</tissue>
    </source>
</reference>
<evidence type="ECO:0000313" key="4">
    <source>
        <dbReference type="Proteomes" id="UP000326396"/>
    </source>
</evidence>
<proteinExistence type="predicted"/>
<dbReference type="EMBL" id="SZYD01000003">
    <property type="protein sequence ID" value="KAD6796418.1"/>
    <property type="molecule type" value="Genomic_DNA"/>
</dbReference>
<dbReference type="AlphaFoldDB" id="A0A5N6PR97"/>
<dbReference type="InterPro" id="IPR036047">
    <property type="entry name" value="F-box-like_dom_sf"/>
</dbReference>
<dbReference type="InterPro" id="IPR045283">
    <property type="entry name" value="AT3G44326-like"/>
</dbReference>
<sequence>MAVTLDNIPPEIIQTHILPRLDGPSLSATATTSSHLKTLCSDDTLWSQISRFTWPSITHPRVNDVLSTFPAGHRSFFVDSFPALISEVNHRNHRRSWSTPKPDYSVCYLDRSFYTSELISAVDIRYQNDIIYSGVKFTQITDGFLSSAFGIELNKDGDGGGDGDGDVDVDEHTGISRSIDLTVDEIAGADKATLSHLKESLTLNWILIDPTHKRACNLSSIKPVSARQDWVTNETLLRFVTVLPGCDPNEMVKCRIRMVLGVGEKGVGLYVKEVKLNLHDLDSVRLNGMEFLMVAEGAIMEENNVRRKVVDDEQRLKGYNVFKEMKREKKEWERRNERRMELLLYFNYVAIFVCSFLCVWFFYLLLL</sequence>
<keyword evidence="4" id="KW-1185">Reference proteome</keyword>
<keyword evidence="1" id="KW-0812">Transmembrane</keyword>
<dbReference type="PANTHER" id="PTHR33736:SF34">
    <property type="entry name" value="F-BOX-LIKE DOMAIN SUPERFAMILY PROTEIN"/>
    <property type="match status" value="1"/>
</dbReference>
<dbReference type="SUPFAM" id="SSF81383">
    <property type="entry name" value="F-box domain"/>
    <property type="match status" value="1"/>
</dbReference>